<feature type="non-terminal residue" evidence="2">
    <location>
        <position position="73"/>
    </location>
</feature>
<name>A0A8S2ZVV5_9BILA</name>
<feature type="region of interest" description="Disordered" evidence="1">
    <location>
        <begin position="49"/>
        <end position="73"/>
    </location>
</feature>
<gene>
    <name evidence="3" type="ORF">BYL167_LOCUS45366</name>
    <name evidence="4" type="ORF">GIL414_LOCUS45003</name>
    <name evidence="2" type="ORF">SMN809_LOCUS41436</name>
    <name evidence="5" type="ORF">SMN809_LOCUS77760</name>
</gene>
<organism evidence="2 6">
    <name type="scientific">Rotaria magnacalcarata</name>
    <dbReference type="NCBI Taxonomy" id="392030"/>
    <lineage>
        <taxon>Eukaryota</taxon>
        <taxon>Metazoa</taxon>
        <taxon>Spiralia</taxon>
        <taxon>Gnathifera</taxon>
        <taxon>Rotifera</taxon>
        <taxon>Eurotatoria</taxon>
        <taxon>Bdelloidea</taxon>
        <taxon>Philodinida</taxon>
        <taxon>Philodinidae</taxon>
        <taxon>Rotaria</taxon>
    </lineage>
</organism>
<feature type="non-terminal residue" evidence="2">
    <location>
        <position position="1"/>
    </location>
</feature>
<dbReference type="EMBL" id="CAJOBH010125661">
    <property type="protein sequence ID" value="CAF4733595.1"/>
    <property type="molecule type" value="Genomic_DNA"/>
</dbReference>
<evidence type="ECO:0000313" key="6">
    <source>
        <dbReference type="Proteomes" id="UP000676336"/>
    </source>
</evidence>
<dbReference type="EMBL" id="CAJOBI010117027">
    <property type="protein sequence ID" value="CAF4659423.1"/>
    <property type="molecule type" value="Genomic_DNA"/>
</dbReference>
<dbReference type="EMBL" id="CAJOBI010338162">
    <property type="protein sequence ID" value="CAF5208991.1"/>
    <property type="molecule type" value="Genomic_DNA"/>
</dbReference>
<evidence type="ECO:0000313" key="3">
    <source>
        <dbReference type="EMBL" id="CAF4733595.1"/>
    </source>
</evidence>
<dbReference type="Proteomes" id="UP000676336">
    <property type="component" value="Unassembled WGS sequence"/>
</dbReference>
<reference evidence="2" key="1">
    <citation type="submission" date="2021-02" db="EMBL/GenBank/DDBJ databases">
        <authorList>
            <person name="Nowell W R."/>
        </authorList>
    </citation>
    <scope>NUCLEOTIDE SEQUENCE</scope>
</reference>
<dbReference type="EMBL" id="CAJOBJ010137276">
    <property type="protein sequence ID" value="CAF4747521.1"/>
    <property type="molecule type" value="Genomic_DNA"/>
</dbReference>
<dbReference type="Proteomes" id="UP000681720">
    <property type="component" value="Unassembled WGS sequence"/>
</dbReference>
<proteinExistence type="predicted"/>
<dbReference type="AlphaFoldDB" id="A0A8S2ZVV5"/>
<evidence type="ECO:0000256" key="1">
    <source>
        <dbReference type="SAM" id="MobiDB-lite"/>
    </source>
</evidence>
<dbReference type="Proteomes" id="UP000681967">
    <property type="component" value="Unassembled WGS sequence"/>
</dbReference>
<evidence type="ECO:0000313" key="2">
    <source>
        <dbReference type="EMBL" id="CAF4659423.1"/>
    </source>
</evidence>
<evidence type="ECO:0000313" key="5">
    <source>
        <dbReference type="EMBL" id="CAF5208991.1"/>
    </source>
</evidence>
<comment type="caution">
    <text evidence="2">The sequence shown here is derived from an EMBL/GenBank/DDBJ whole genome shotgun (WGS) entry which is preliminary data.</text>
</comment>
<evidence type="ECO:0000313" key="4">
    <source>
        <dbReference type="EMBL" id="CAF4747521.1"/>
    </source>
</evidence>
<accession>A0A8S2ZVV5</accession>
<protein>
    <submittedName>
        <fullName evidence="2">Uncharacterized protein</fullName>
    </submittedName>
</protein>
<sequence>MKRAVDRERRLRLSTSFDGQITSSTPTSSLGAGILSPLLSSYSPIMTGSLNENIDAQSGGFDTDRRSQKSHTS</sequence>